<organism evidence="2 3">
    <name type="scientific">Massariosphaeria phaeospora</name>
    <dbReference type="NCBI Taxonomy" id="100035"/>
    <lineage>
        <taxon>Eukaryota</taxon>
        <taxon>Fungi</taxon>
        <taxon>Dikarya</taxon>
        <taxon>Ascomycota</taxon>
        <taxon>Pezizomycotina</taxon>
        <taxon>Dothideomycetes</taxon>
        <taxon>Pleosporomycetidae</taxon>
        <taxon>Pleosporales</taxon>
        <taxon>Pleosporales incertae sedis</taxon>
        <taxon>Massariosphaeria</taxon>
    </lineage>
</organism>
<evidence type="ECO:0008006" key="4">
    <source>
        <dbReference type="Google" id="ProtNLM"/>
    </source>
</evidence>
<feature type="signal peptide" evidence="1">
    <location>
        <begin position="1"/>
        <end position="17"/>
    </location>
</feature>
<accession>A0A7C8I312</accession>
<evidence type="ECO:0000256" key="1">
    <source>
        <dbReference type="SAM" id="SignalP"/>
    </source>
</evidence>
<dbReference type="EMBL" id="JAADJZ010000016">
    <property type="protein sequence ID" value="KAF2869537.1"/>
    <property type="molecule type" value="Genomic_DNA"/>
</dbReference>
<comment type="caution">
    <text evidence="2">The sequence shown here is derived from an EMBL/GenBank/DDBJ whole genome shotgun (WGS) entry which is preliminary data.</text>
</comment>
<name>A0A7C8I312_9PLEO</name>
<proteinExistence type="predicted"/>
<feature type="chain" id="PRO_5028983644" description="Secreted protein" evidence="1">
    <location>
        <begin position="18"/>
        <end position="70"/>
    </location>
</feature>
<dbReference type="AlphaFoldDB" id="A0A7C8I312"/>
<keyword evidence="1" id="KW-0732">Signal</keyword>
<gene>
    <name evidence="2" type="ORF">BDV95DRAFT_577617</name>
</gene>
<dbReference type="Proteomes" id="UP000481861">
    <property type="component" value="Unassembled WGS sequence"/>
</dbReference>
<evidence type="ECO:0000313" key="2">
    <source>
        <dbReference type="EMBL" id="KAF2869537.1"/>
    </source>
</evidence>
<sequence length="70" mass="7859">MGIGMVGLTMRWGCCAGGDCLLVCWSCTDGRTEYVRVGWLGLCEIGLWYRFEVEGSASQFPCRPKYLELQ</sequence>
<reference evidence="2 3" key="1">
    <citation type="submission" date="2020-01" db="EMBL/GenBank/DDBJ databases">
        <authorList>
            <consortium name="DOE Joint Genome Institute"/>
            <person name="Haridas S."/>
            <person name="Albert R."/>
            <person name="Binder M."/>
            <person name="Bloem J."/>
            <person name="Labutti K."/>
            <person name="Salamov A."/>
            <person name="Andreopoulos B."/>
            <person name="Baker S.E."/>
            <person name="Barry K."/>
            <person name="Bills G."/>
            <person name="Bluhm B.H."/>
            <person name="Cannon C."/>
            <person name="Castanera R."/>
            <person name="Culley D.E."/>
            <person name="Daum C."/>
            <person name="Ezra D."/>
            <person name="Gonzalez J.B."/>
            <person name="Henrissat B."/>
            <person name="Kuo A."/>
            <person name="Liang C."/>
            <person name="Lipzen A."/>
            <person name="Lutzoni F."/>
            <person name="Magnuson J."/>
            <person name="Mondo S."/>
            <person name="Nolan M."/>
            <person name="Ohm R."/>
            <person name="Pangilinan J."/>
            <person name="Park H.-J.H."/>
            <person name="Ramirez L."/>
            <person name="Alfaro M."/>
            <person name="Sun H."/>
            <person name="Tritt A."/>
            <person name="Yoshinaga Y."/>
            <person name="Zwiers L.-H.L."/>
            <person name="Turgeon B.G."/>
            <person name="Goodwin S.B."/>
            <person name="Spatafora J.W."/>
            <person name="Crous P.W."/>
            <person name="Grigoriev I.V."/>
        </authorList>
    </citation>
    <scope>NUCLEOTIDE SEQUENCE [LARGE SCALE GENOMIC DNA]</scope>
    <source>
        <strain evidence="2 3">CBS 611.86</strain>
    </source>
</reference>
<evidence type="ECO:0000313" key="3">
    <source>
        <dbReference type="Proteomes" id="UP000481861"/>
    </source>
</evidence>
<keyword evidence="3" id="KW-1185">Reference proteome</keyword>
<protein>
    <recommendedName>
        <fullName evidence="4">Secreted protein</fullName>
    </recommendedName>
</protein>